<protein>
    <recommendedName>
        <fullName evidence="13">SMC hinge domain-containing protein</fullName>
    </recommendedName>
</protein>
<feature type="coiled-coil region" evidence="7">
    <location>
        <begin position="144"/>
        <end position="213"/>
    </location>
</feature>
<dbReference type="Proteomes" id="UP000652761">
    <property type="component" value="Unassembled WGS sequence"/>
</dbReference>
<accession>A0A843V5F4</accession>
<evidence type="ECO:0000256" key="3">
    <source>
        <dbReference type="ARBA" id="ARBA00022741"/>
    </source>
</evidence>
<feature type="region of interest" description="Disordered" evidence="8">
    <location>
        <begin position="247"/>
        <end position="274"/>
    </location>
</feature>
<dbReference type="PANTHER" id="PTHR18937">
    <property type="entry name" value="STRUCTURAL MAINTENANCE OF CHROMOSOMES SMC FAMILY MEMBER"/>
    <property type="match status" value="1"/>
</dbReference>
<dbReference type="AlphaFoldDB" id="A0A843V5F4"/>
<dbReference type="InterPro" id="IPR036277">
    <property type="entry name" value="SMC_hinge_sf"/>
</dbReference>
<keyword evidence="5 7" id="KW-0175">Coiled coil</keyword>
<keyword evidence="4" id="KW-0067">ATP-binding</keyword>
<dbReference type="PANTHER" id="PTHR18937:SF172">
    <property type="entry name" value="STRUCTURAL MAINTENANCE OF CHROMOSOMES PROTEIN"/>
    <property type="match status" value="1"/>
</dbReference>
<evidence type="ECO:0000256" key="5">
    <source>
        <dbReference type="ARBA" id="ARBA00023054"/>
    </source>
</evidence>
<evidence type="ECO:0000256" key="7">
    <source>
        <dbReference type="SAM" id="Coils"/>
    </source>
</evidence>
<evidence type="ECO:0000313" key="12">
    <source>
        <dbReference type="Proteomes" id="UP000652761"/>
    </source>
</evidence>
<evidence type="ECO:0000256" key="8">
    <source>
        <dbReference type="SAM" id="MobiDB-lite"/>
    </source>
</evidence>
<feature type="region of interest" description="Disordered" evidence="8">
    <location>
        <begin position="399"/>
        <end position="433"/>
    </location>
</feature>
<reference evidence="11" key="1">
    <citation type="submission" date="2017-07" db="EMBL/GenBank/DDBJ databases">
        <title>Taro Niue Genome Assembly and Annotation.</title>
        <authorList>
            <person name="Atibalentja N."/>
            <person name="Keating K."/>
            <person name="Fields C.J."/>
        </authorList>
    </citation>
    <scope>NUCLEOTIDE SEQUENCE</scope>
    <source>
        <strain evidence="11">Niue_2</strain>
        <tissue evidence="11">Leaf</tissue>
    </source>
</reference>
<feature type="domain" description="SMC hinge" evidence="10">
    <location>
        <begin position="348"/>
        <end position="399"/>
    </location>
</feature>
<dbReference type="Gene3D" id="1.20.1060.20">
    <property type="match status" value="1"/>
</dbReference>
<evidence type="ECO:0000256" key="1">
    <source>
        <dbReference type="ARBA" id="ARBA00004123"/>
    </source>
</evidence>
<comment type="caution">
    <text evidence="11">The sequence shown here is derived from an EMBL/GenBank/DDBJ whole genome shotgun (WGS) entry which is preliminary data.</text>
</comment>
<comment type="subcellular location">
    <subcellularLocation>
        <location evidence="1">Nucleus</location>
    </subcellularLocation>
</comment>
<sequence>MLFVFGKRAKQMRLNKVSELIHNSTNHQNLDSAGVSVHFQEIIDLVDGSYKAVPGSDFVITRVAFRDNSSKYYINDRASNFTEVTKKLKGKGVDLDNNRFLILQNVKNEAESYMLKELTLLKWQEKATKLASEDAISHISELQEDELDNDLRNCKDQFKEFERQDVKYREDLKHLKQKIKKVEEKLQKDSYKTEELQKESEESTNVIPKLEEEIPKLQQFLLDEEKTLEEIKEDAKDGVYDLQTPTVAAGRASPAAKSTPPPLKAEHNPPASDLRSEGSLLGEFASGFAWCRRFRADTRRYRFRIQRIKKVKVGRALHGAMPAKMQLTTTWSWGMGKLVLFFTEISMIAAKYDVAISTACPGLDYIVVETTVAAQACVELLRKKNLGIATFMILEGGKRPKGREGGRISEERGGGREKSRSPPEEGEGEGEQGHTLLSRRLNHFFFFFFAFNTLKRYIHGMQSREIFARSRENISLGPFPRNKKAEMPLQILHVNKEVPLI</sequence>
<dbReference type="SUPFAM" id="SSF52540">
    <property type="entry name" value="P-loop containing nucleoside triphosphate hydrolases"/>
    <property type="match status" value="1"/>
</dbReference>
<feature type="domain" description="RecF/RecN/SMC N-terminal" evidence="9">
    <location>
        <begin position="1"/>
        <end position="129"/>
    </location>
</feature>
<dbReference type="Pfam" id="PF02463">
    <property type="entry name" value="SMC_N"/>
    <property type="match status" value="1"/>
</dbReference>
<dbReference type="Pfam" id="PF06470">
    <property type="entry name" value="SMC_hinge"/>
    <property type="match status" value="1"/>
</dbReference>
<dbReference type="GO" id="GO:0005524">
    <property type="term" value="F:ATP binding"/>
    <property type="evidence" value="ECO:0007669"/>
    <property type="project" value="UniProtKB-KW"/>
</dbReference>
<proteinExistence type="inferred from homology"/>
<gene>
    <name evidence="11" type="ORF">Taro_023721</name>
</gene>
<dbReference type="GO" id="GO:0000796">
    <property type="term" value="C:condensin complex"/>
    <property type="evidence" value="ECO:0007669"/>
    <property type="project" value="TreeGrafter"/>
</dbReference>
<dbReference type="InterPro" id="IPR010935">
    <property type="entry name" value="SMC_hinge"/>
</dbReference>
<comment type="similarity">
    <text evidence="2">Belongs to the SMC family. SMC4 subfamily.</text>
</comment>
<dbReference type="SUPFAM" id="SSF75553">
    <property type="entry name" value="Smc hinge domain"/>
    <property type="match status" value="1"/>
</dbReference>
<dbReference type="GO" id="GO:0007076">
    <property type="term" value="P:mitotic chromosome condensation"/>
    <property type="evidence" value="ECO:0007669"/>
    <property type="project" value="TreeGrafter"/>
</dbReference>
<dbReference type="OrthoDB" id="759496at2759"/>
<dbReference type="InterPro" id="IPR003395">
    <property type="entry name" value="RecF/RecN/SMC_N"/>
</dbReference>
<evidence type="ECO:0000256" key="2">
    <source>
        <dbReference type="ARBA" id="ARBA00006005"/>
    </source>
</evidence>
<feature type="compositionally biased region" description="Basic and acidic residues" evidence="8">
    <location>
        <begin position="399"/>
        <end position="423"/>
    </location>
</feature>
<dbReference type="Gene3D" id="3.40.50.300">
    <property type="entry name" value="P-loop containing nucleotide triphosphate hydrolases"/>
    <property type="match status" value="1"/>
</dbReference>
<dbReference type="GO" id="GO:0005634">
    <property type="term" value="C:nucleus"/>
    <property type="evidence" value="ECO:0007669"/>
    <property type="project" value="UniProtKB-SubCell"/>
</dbReference>
<keyword evidence="6" id="KW-0539">Nucleus</keyword>
<evidence type="ECO:0000256" key="4">
    <source>
        <dbReference type="ARBA" id="ARBA00022840"/>
    </source>
</evidence>
<evidence type="ECO:0000256" key="6">
    <source>
        <dbReference type="ARBA" id="ARBA00023242"/>
    </source>
</evidence>
<dbReference type="GO" id="GO:0051321">
    <property type="term" value="P:meiotic cell cycle"/>
    <property type="evidence" value="ECO:0007669"/>
    <property type="project" value="UniProtKB-KW"/>
</dbReference>
<keyword evidence="3" id="KW-0547">Nucleotide-binding</keyword>
<organism evidence="11 12">
    <name type="scientific">Colocasia esculenta</name>
    <name type="common">Wild taro</name>
    <name type="synonym">Arum esculentum</name>
    <dbReference type="NCBI Taxonomy" id="4460"/>
    <lineage>
        <taxon>Eukaryota</taxon>
        <taxon>Viridiplantae</taxon>
        <taxon>Streptophyta</taxon>
        <taxon>Embryophyta</taxon>
        <taxon>Tracheophyta</taxon>
        <taxon>Spermatophyta</taxon>
        <taxon>Magnoliopsida</taxon>
        <taxon>Liliopsida</taxon>
        <taxon>Araceae</taxon>
        <taxon>Aroideae</taxon>
        <taxon>Colocasieae</taxon>
        <taxon>Colocasia</taxon>
    </lineage>
</organism>
<dbReference type="InterPro" id="IPR027417">
    <property type="entry name" value="P-loop_NTPase"/>
</dbReference>
<name>A0A843V5F4_COLES</name>
<evidence type="ECO:0000259" key="10">
    <source>
        <dbReference type="Pfam" id="PF06470"/>
    </source>
</evidence>
<evidence type="ECO:0008006" key="13">
    <source>
        <dbReference type="Google" id="ProtNLM"/>
    </source>
</evidence>
<dbReference type="EMBL" id="NMUH01001305">
    <property type="protein sequence ID" value="MQL91115.1"/>
    <property type="molecule type" value="Genomic_DNA"/>
</dbReference>
<evidence type="ECO:0000259" key="9">
    <source>
        <dbReference type="Pfam" id="PF02463"/>
    </source>
</evidence>
<evidence type="ECO:0000313" key="11">
    <source>
        <dbReference type="EMBL" id="MQL91115.1"/>
    </source>
</evidence>
<keyword evidence="12" id="KW-1185">Reference proteome</keyword>